<evidence type="ECO:0000313" key="11">
    <source>
        <dbReference type="EMBL" id="KAG2179617.1"/>
    </source>
</evidence>
<keyword evidence="8 10" id="KW-0472">Membrane</keyword>
<comment type="function">
    <text evidence="10">Required for proper folding and/or the stability of a subset of proteins in the endoplasmic reticulum. Component of glycosylphosphatidylinositol-mannosyltransferase 1 which transfers the first of the 4 mannoses in the GPI-anchor precursors during GPI-anchor biosynthesis. Probably acts by stabilizing the mannosyltransferase GPI14.</text>
</comment>
<dbReference type="InterPro" id="IPR040039">
    <property type="entry name" value="PIGX"/>
</dbReference>
<keyword evidence="12" id="KW-1185">Reference proteome</keyword>
<keyword evidence="6 10" id="KW-0256">Endoplasmic reticulum</keyword>
<evidence type="ECO:0000256" key="4">
    <source>
        <dbReference type="ARBA" id="ARBA00022502"/>
    </source>
</evidence>
<dbReference type="EMBL" id="JAEPRA010000010">
    <property type="protein sequence ID" value="KAG2179617.1"/>
    <property type="molecule type" value="Genomic_DNA"/>
</dbReference>
<feature type="transmembrane region" description="Helical" evidence="10">
    <location>
        <begin position="185"/>
        <end position="207"/>
    </location>
</feature>
<dbReference type="SMART" id="SM00780">
    <property type="entry name" value="PIG-X"/>
    <property type="match status" value="1"/>
</dbReference>
<dbReference type="Proteomes" id="UP000612746">
    <property type="component" value="Unassembled WGS sequence"/>
</dbReference>
<evidence type="ECO:0000256" key="2">
    <source>
        <dbReference type="ARBA" id="ARBA00004687"/>
    </source>
</evidence>
<evidence type="ECO:0000256" key="7">
    <source>
        <dbReference type="ARBA" id="ARBA00022989"/>
    </source>
</evidence>
<reference evidence="11" key="1">
    <citation type="submission" date="2020-12" db="EMBL/GenBank/DDBJ databases">
        <title>Metabolic potential, ecology and presence of endohyphal bacteria is reflected in genomic diversity of Mucoromycotina.</title>
        <authorList>
            <person name="Muszewska A."/>
            <person name="Okrasinska A."/>
            <person name="Steczkiewicz K."/>
            <person name="Drgas O."/>
            <person name="Orlowska M."/>
            <person name="Perlinska-Lenart U."/>
            <person name="Aleksandrzak-Piekarczyk T."/>
            <person name="Szatraj K."/>
            <person name="Zielenkiewicz U."/>
            <person name="Pilsyk S."/>
            <person name="Malc E."/>
            <person name="Mieczkowski P."/>
            <person name="Kruszewska J.S."/>
            <person name="Biernat P."/>
            <person name="Pawlowska J."/>
        </authorList>
    </citation>
    <scope>NUCLEOTIDE SEQUENCE</scope>
    <source>
        <strain evidence="11">WA0000051536</strain>
    </source>
</reference>
<evidence type="ECO:0000256" key="3">
    <source>
        <dbReference type="ARBA" id="ARBA00010345"/>
    </source>
</evidence>
<dbReference type="AlphaFoldDB" id="A0A8H7UFE1"/>
<sequence length="226" mass="25467">MATHTVAPSSSFHPHLYTNITFNHAPSRLDCIFDIIYIIPREAFVDINQLNDLKISKHVVVLNETDLEAPVEVAVRGGNVVAIRYEADDYLMLLGQQISIDLPLHMRYQKPDSMWTHQTVTIPTPKVGWTCLIDPPQKSSSSIPPLPTIDFHLERDSRTTFDEIESTAVGNMTVSVPVGRTDDIYTVQTGTFVTVTLGSLWIAYSLYRAVVKRKRTEAKGKRRKSE</sequence>
<protein>
    <recommendedName>
        <fullName evidence="10">Protein PBN1</fullName>
    </recommendedName>
</protein>
<dbReference type="Pfam" id="PF08320">
    <property type="entry name" value="PIG-X"/>
    <property type="match status" value="1"/>
</dbReference>
<name>A0A8H7UFE1_9FUNG</name>
<keyword evidence="9" id="KW-0325">Glycoprotein</keyword>
<organism evidence="11 12">
    <name type="scientific">Umbelopsis vinacea</name>
    <dbReference type="NCBI Taxonomy" id="44442"/>
    <lineage>
        <taxon>Eukaryota</taxon>
        <taxon>Fungi</taxon>
        <taxon>Fungi incertae sedis</taxon>
        <taxon>Mucoromycota</taxon>
        <taxon>Mucoromycotina</taxon>
        <taxon>Umbelopsidomycetes</taxon>
        <taxon>Umbelopsidales</taxon>
        <taxon>Umbelopsidaceae</taxon>
        <taxon>Umbelopsis</taxon>
    </lineage>
</organism>
<keyword evidence="5 10" id="KW-0812">Transmembrane</keyword>
<comment type="pathway">
    <text evidence="2 10">Glycolipid biosynthesis; glycosylphosphatidylinositol-anchor biosynthesis.</text>
</comment>
<evidence type="ECO:0000256" key="9">
    <source>
        <dbReference type="ARBA" id="ARBA00023180"/>
    </source>
</evidence>
<comment type="subcellular location">
    <subcellularLocation>
        <location evidence="1 10">Endoplasmic reticulum membrane</location>
        <topology evidence="1 10">Single-pass membrane protein</topology>
    </subcellularLocation>
</comment>
<gene>
    <name evidence="11" type="ORF">INT44_006465</name>
</gene>
<evidence type="ECO:0000256" key="8">
    <source>
        <dbReference type="ARBA" id="ARBA00023136"/>
    </source>
</evidence>
<accession>A0A8H7UFE1</accession>
<evidence type="ECO:0000256" key="1">
    <source>
        <dbReference type="ARBA" id="ARBA00004389"/>
    </source>
</evidence>
<keyword evidence="4 10" id="KW-0337">GPI-anchor biosynthesis</keyword>
<comment type="similarity">
    <text evidence="3 10">Belongs to the PIGX family.</text>
</comment>
<dbReference type="GO" id="GO:0006506">
    <property type="term" value="P:GPI anchor biosynthetic process"/>
    <property type="evidence" value="ECO:0007669"/>
    <property type="project" value="UniProtKB-UniPathway"/>
</dbReference>
<evidence type="ECO:0000256" key="5">
    <source>
        <dbReference type="ARBA" id="ARBA00022692"/>
    </source>
</evidence>
<evidence type="ECO:0000256" key="10">
    <source>
        <dbReference type="RuleBase" id="RU366056"/>
    </source>
</evidence>
<proteinExistence type="inferred from homology"/>
<evidence type="ECO:0000313" key="12">
    <source>
        <dbReference type="Proteomes" id="UP000612746"/>
    </source>
</evidence>
<dbReference type="InterPro" id="IPR013233">
    <property type="entry name" value="PIG-X/PBN1"/>
</dbReference>
<evidence type="ECO:0000256" key="6">
    <source>
        <dbReference type="ARBA" id="ARBA00022824"/>
    </source>
</evidence>
<keyword evidence="7 10" id="KW-1133">Transmembrane helix</keyword>
<dbReference type="UniPathway" id="UPA00196"/>
<dbReference type="OrthoDB" id="5546453at2759"/>
<dbReference type="PANTHER" id="PTHR28650">
    <property type="entry name" value="PHOSPHATIDYLINOSITOL-GLYCAN BIOSYNTHESIS CLASS X PROTEIN"/>
    <property type="match status" value="1"/>
</dbReference>
<dbReference type="GO" id="GO:0005789">
    <property type="term" value="C:endoplasmic reticulum membrane"/>
    <property type="evidence" value="ECO:0007669"/>
    <property type="project" value="UniProtKB-SubCell"/>
</dbReference>
<dbReference type="PANTHER" id="PTHR28650:SF1">
    <property type="entry name" value="PHOSPHATIDYLINOSITOL-GLYCAN BIOSYNTHESIS CLASS X PROTEIN"/>
    <property type="match status" value="1"/>
</dbReference>
<comment type="caution">
    <text evidence="11">The sequence shown here is derived from an EMBL/GenBank/DDBJ whole genome shotgun (WGS) entry which is preliminary data.</text>
</comment>